<dbReference type="Pfam" id="PF00069">
    <property type="entry name" value="Pkinase"/>
    <property type="match status" value="1"/>
</dbReference>
<dbReference type="InterPro" id="IPR011009">
    <property type="entry name" value="Kinase-like_dom_sf"/>
</dbReference>
<dbReference type="AlphaFoldDB" id="A0A5K1U6F1"/>
<organism evidence="5 6">
    <name type="scientific">Entamoeba histolytica</name>
    <dbReference type="NCBI Taxonomy" id="5759"/>
    <lineage>
        <taxon>Eukaryota</taxon>
        <taxon>Amoebozoa</taxon>
        <taxon>Evosea</taxon>
        <taxon>Archamoebae</taxon>
        <taxon>Mastigamoebida</taxon>
        <taxon>Entamoebidae</taxon>
        <taxon>Entamoeba</taxon>
    </lineage>
</organism>
<dbReference type="PROSITE" id="PS50006">
    <property type="entry name" value="FHA_DOMAIN"/>
    <property type="match status" value="1"/>
</dbReference>
<dbReference type="SUPFAM" id="SSF49879">
    <property type="entry name" value="SMAD/FHA domain"/>
    <property type="match status" value="1"/>
</dbReference>
<dbReference type="VEuPathDB" id="AmoebaDB:EHI5A_069720"/>
<evidence type="ECO:0000259" key="3">
    <source>
        <dbReference type="PROSITE" id="PS50006"/>
    </source>
</evidence>
<dbReference type="SUPFAM" id="SSF56112">
    <property type="entry name" value="Protein kinase-like (PK-like)"/>
    <property type="match status" value="1"/>
</dbReference>
<dbReference type="VEuPathDB" id="AmoebaDB:EHI_075160"/>
<dbReference type="GO" id="GO:0044773">
    <property type="term" value="P:mitotic DNA damage checkpoint signaling"/>
    <property type="evidence" value="ECO:0007669"/>
    <property type="project" value="TreeGrafter"/>
</dbReference>
<dbReference type="VEuPathDB" id="AmoebaDB:EHI7A_041590"/>
<dbReference type="FunFam" id="2.60.200.20:FF:000111">
    <property type="entry name" value="Serine/threonine protein kinase Chk2, putative"/>
    <property type="match status" value="1"/>
</dbReference>
<accession>A0A5K1U6F1</accession>
<comment type="catalytic activity">
    <reaction evidence="2">
        <text>L-seryl-[protein] + ATP = O-phospho-L-seryl-[protein] + ADP + H(+)</text>
        <dbReference type="Rhea" id="RHEA:17989"/>
        <dbReference type="Rhea" id="RHEA-COMP:9863"/>
        <dbReference type="Rhea" id="RHEA-COMP:11604"/>
        <dbReference type="ChEBI" id="CHEBI:15378"/>
        <dbReference type="ChEBI" id="CHEBI:29999"/>
        <dbReference type="ChEBI" id="CHEBI:30616"/>
        <dbReference type="ChEBI" id="CHEBI:83421"/>
        <dbReference type="ChEBI" id="CHEBI:456216"/>
        <dbReference type="EC" id="2.7.11.1"/>
    </reaction>
</comment>
<dbReference type="PROSITE" id="PS50011">
    <property type="entry name" value="PROTEIN_KINASE_DOM"/>
    <property type="match status" value="1"/>
</dbReference>
<dbReference type="Proteomes" id="UP000078387">
    <property type="component" value="Unassembled WGS sequence"/>
</dbReference>
<comment type="caution">
    <text evidence="5">The sequence shown here is derived from an EMBL/GenBank/DDBJ whole genome shotgun (WGS) entry which is preliminary data.</text>
</comment>
<keyword evidence="5" id="KW-0808">Transferase</keyword>
<dbReference type="GO" id="GO:0005524">
    <property type="term" value="F:ATP binding"/>
    <property type="evidence" value="ECO:0007669"/>
    <property type="project" value="InterPro"/>
</dbReference>
<dbReference type="GO" id="GO:0005634">
    <property type="term" value="C:nucleus"/>
    <property type="evidence" value="ECO:0007669"/>
    <property type="project" value="TreeGrafter"/>
</dbReference>
<evidence type="ECO:0000313" key="5">
    <source>
        <dbReference type="EMBL" id="GAT98662.1"/>
    </source>
</evidence>
<dbReference type="VEuPathDB" id="AmoebaDB:EHI8A_040310"/>
<evidence type="ECO:0000256" key="2">
    <source>
        <dbReference type="ARBA" id="ARBA00048679"/>
    </source>
</evidence>
<dbReference type="VEuPathDB" id="AmoebaDB:KM1_082440"/>
<dbReference type="InterPro" id="IPR000719">
    <property type="entry name" value="Prot_kinase_dom"/>
</dbReference>
<evidence type="ECO:0000259" key="4">
    <source>
        <dbReference type="PROSITE" id="PS50011"/>
    </source>
</evidence>
<evidence type="ECO:0000256" key="1">
    <source>
        <dbReference type="ARBA" id="ARBA00047899"/>
    </source>
</evidence>
<dbReference type="EMBL" id="BDEQ01000001">
    <property type="protein sequence ID" value="GAT98662.1"/>
    <property type="molecule type" value="Genomic_DNA"/>
</dbReference>
<dbReference type="InterPro" id="IPR000253">
    <property type="entry name" value="FHA_dom"/>
</dbReference>
<name>A0A5K1U6F1_ENTHI</name>
<dbReference type="GO" id="GO:0004674">
    <property type="term" value="F:protein serine/threonine kinase activity"/>
    <property type="evidence" value="ECO:0007669"/>
    <property type="project" value="UniProtKB-EC"/>
</dbReference>
<dbReference type="Pfam" id="PF00498">
    <property type="entry name" value="FHA"/>
    <property type="match status" value="1"/>
</dbReference>
<dbReference type="Gene3D" id="1.10.510.10">
    <property type="entry name" value="Transferase(Phosphotransferase) domain 1"/>
    <property type="match status" value="1"/>
</dbReference>
<feature type="domain" description="FHA" evidence="3">
    <location>
        <begin position="21"/>
        <end position="78"/>
    </location>
</feature>
<sequence length="386" mass="45342">MEMEEDFWGVLKSQNEAYPDILLNKNVTRIGRGYQSFLETKTVISFNHFTVKKDFPSIGHVYLLDSSTNGTFINHSRCNESSEIYCYDEITMCQPLSSVAISYMFIDKRVELEDMKSSGIQYDYFIGRYINGNEQYIRRALVKKDSFQKEELLVKIIRKKLFPINMKEINTLQSIDSPYIVKLLKTIITDNHIFLITPFLKGGALCHRLFYQPFKAKDIQFIIYQILKAIQYLQKKHIIHRRISPQTIIFESEDSLSLKLADFSFSRRIDETRLASTYCDSDYLIAPEIIQSVVNKKPYYAERVDIWSTGVIMYMMAHNKYPNVLKNYPFINTTESIIQEGLPSNPTEFEMCQDDLINKMMFIDPFQRPSAEQCFSHPYFTKFQFN</sequence>
<gene>
    <name evidence="5" type="ORF">CL6EHI_075160</name>
</gene>
<proteinExistence type="predicted"/>
<dbReference type="Gene3D" id="2.60.200.20">
    <property type="match status" value="1"/>
</dbReference>
<feature type="domain" description="Protein kinase" evidence="4">
    <location>
        <begin position="120"/>
        <end position="380"/>
    </location>
</feature>
<dbReference type="InterPro" id="IPR008984">
    <property type="entry name" value="SMAD_FHA_dom_sf"/>
</dbReference>
<dbReference type="PANTHER" id="PTHR44167">
    <property type="entry name" value="OVARIAN-SPECIFIC SERINE/THREONINE-PROTEIN KINASE LOK-RELATED"/>
    <property type="match status" value="1"/>
</dbReference>
<keyword evidence="5" id="KW-0418">Kinase</keyword>
<protein>
    <submittedName>
        <fullName evidence="5">Protein kinase domain containing protein</fullName>
    </submittedName>
</protein>
<dbReference type="OMA" id="DNIMFKT"/>
<reference evidence="5 6" key="1">
    <citation type="submission" date="2016-05" db="EMBL/GenBank/DDBJ databases">
        <title>First whole genome sequencing of Entamoeba histolytica HM1:IMSS-clone-6.</title>
        <authorList>
            <person name="Mukherjee Avik.K."/>
            <person name="Izumyama S."/>
            <person name="Nakada-Tsukui K."/>
            <person name="Nozaki T."/>
        </authorList>
    </citation>
    <scope>NUCLEOTIDE SEQUENCE [LARGE SCALE GENOMIC DNA]</scope>
    <source>
        <strain evidence="5 6">HM1:IMSS clone 6</strain>
    </source>
</reference>
<dbReference type="PANTHER" id="PTHR44167:SF30">
    <property type="entry name" value="PHOSPHORYLASE KINASE"/>
    <property type="match status" value="1"/>
</dbReference>
<comment type="catalytic activity">
    <reaction evidence="1">
        <text>L-threonyl-[protein] + ATP = O-phospho-L-threonyl-[protein] + ADP + H(+)</text>
        <dbReference type="Rhea" id="RHEA:46608"/>
        <dbReference type="Rhea" id="RHEA-COMP:11060"/>
        <dbReference type="Rhea" id="RHEA-COMP:11605"/>
        <dbReference type="ChEBI" id="CHEBI:15378"/>
        <dbReference type="ChEBI" id="CHEBI:30013"/>
        <dbReference type="ChEBI" id="CHEBI:30616"/>
        <dbReference type="ChEBI" id="CHEBI:61977"/>
        <dbReference type="ChEBI" id="CHEBI:456216"/>
        <dbReference type="EC" id="2.7.11.1"/>
    </reaction>
</comment>
<evidence type="ECO:0000313" key="6">
    <source>
        <dbReference type="Proteomes" id="UP000078387"/>
    </source>
</evidence>